<dbReference type="InterPro" id="IPR036866">
    <property type="entry name" value="RibonucZ/Hydroxyglut_hydro"/>
</dbReference>
<evidence type="ECO:0000259" key="1">
    <source>
        <dbReference type="SMART" id="SM00849"/>
    </source>
</evidence>
<dbReference type="Gene3D" id="3.60.15.10">
    <property type="entry name" value="Ribonuclease Z/Hydroxyacylglutathione hydrolase-like"/>
    <property type="match status" value="1"/>
</dbReference>
<dbReference type="Gene3D" id="1.10.10.10">
    <property type="entry name" value="Winged helix-like DNA-binding domain superfamily/Winged helix DNA-binding domain"/>
    <property type="match status" value="1"/>
</dbReference>
<protein>
    <submittedName>
        <fullName evidence="2">MBL fold metallo-hydrolase</fullName>
    </submittedName>
</protein>
<dbReference type="Proteomes" id="UP001176471">
    <property type="component" value="Unassembled WGS sequence"/>
</dbReference>
<dbReference type="InterPro" id="IPR048933">
    <property type="entry name" value="B_lactamase-like_C"/>
</dbReference>
<dbReference type="InterPro" id="IPR036388">
    <property type="entry name" value="WH-like_DNA-bd_sf"/>
</dbReference>
<keyword evidence="3" id="KW-1185">Reference proteome</keyword>
<feature type="domain" description="Metallo-beta-lactamase" evidence="1">
    <location>
        <begin position="56"/>
        <end position="273"/>
    </location>
</feature>
<dbReference type="Pfam" id="PF21221">
    <property type="entry name" value="B_lactamase-like_C"/>
    <property type="match status" value="1"/>
</dbReference>
<name>A0ABT8ZPH8_9SPHN</name>
<dbReference type="PANTHER" id="PTHR23131">
    <property type="entry name" value="ENDORIBONUCLEASE LACTB2"/>
    <property type="match status" value="1"/>
</dbReference>
<reference evidence="2" key="1">
    <citation type="submission" date="2023-07" db="EMBL/GenBank/DDBJ databases">
        <title>Bacterial whole genome sequence for Sphingobium sp. HBC34.</title>
        <authorList>
            <person name="Le V."/>
            <person name="Ko S.-R."/>
            <person name="Ahn C.-Y."/>
            <person name="Oh H.-M."/>
        </authorList>
    </citation>
    <scope>NUCLEOTIDE SEQUENCE</scope>
    <source>
        <strain evidence="2">HBC34</strain>
    </source>
</reference>
<sequence>MAPVPDEALSQGLAQNDPASLVYPLKITPPIGEGTAVEIAPRVYWLRMPLGLELGYINVWALEDDDGWSLVDTGLRTPQTVEAWHRAFAHTLGEKPIQRILVTHLHPDHSGMAGWLANRTGARLWMTRLEYLTLRVLVNDIGREAPVEGLSFYRAAGWSEPALDRYRTRFGDFGKMVYPIPNAYQCMMDGDRIMIAGQEWQVVVGVGHSPEHACLYCPTLKLLIAGDQVLPTISSNISVQPLEPEADPLTDWLTTLATVRDRVPEDTLVLPAHGDPFLGLHQRIDQLLSGHERSLVRLAEALAQPKRAVDIFSVLFRRPITPELQSMATGESLAHLHCLRHRGIAQRHTDADGIAWWSRAC</sequence>
<accession>A0ABT8ZPH8</accession>
<proteinExistence type="predicted"/>
<organism evidence="2 3">
    <name type="scientific">Sphingobium cyanobacteriorum</name>
    <dbReference type="NCBI Taxonomy" id="3063954"/>
    <lineage>
        <taxon>Bacteria</taxon>
        <taxon>Pseudomonadati</taxon>
        <taxon>Pseudomonadota</taxon>
        <taxon>Alphaproteobacteria</taxon>
        <taxon>Sphingomonadales</taxon>
        <taxon>Sphingomonadaceae</taxon>
        <taxon>Sphingobium</taxon>
    </lineage>
</organism>
<evidence type="ECO:0000313" key="2">
    <source>
        <dbReference type="EMBL" id="MDO7836420.1"/>
    </source>
</evidence>
<dbReference type="PANTHER" id="PTHR23131:SF4">
    <property type="entry name" value="METALLO-BETA-LACTAMASE SUPERFAMILY POTEIN"/>
    <property type="match status" value="1"/>
</dbReference>
<dbReference type="SUPFAM" id="SSF56281">
    <property type="entry name" value="Metallo-hydrolase/oxidoreductase"/>
    <property type="match status" value="1"/>
</dbReference>
<gene>
    <name evidence="2" type="ORF">Q4610_15325</name>
</gene>
<dbReference type="SMART" id="SM00849">
    <property type="entry name" value="Lactamase_B"/>
    <property type="match status" value="1"/>
</dbReference>
<dbReference type="EMBL" id="JAUQOM010000008">
    <property type="protein sequence ID" value="MDO7836420.1"/>
    <property type="molecule type" value="Genomic_DNA"/>
</dbReference>
<dbReference type="InterPro" id="IPR050662">
    <property type="entry name" value="Sec-metab_biosynth-thioest"/>
</dbReference>
<evidence type="ECO:0000313" key="3">
    <source>
        <dbReference type="Proteomes" id="UP001176471"/>
    </source>
</evidence>
<dbReference type="InterPro" id="IPR001279">
    <property type="entry name" value="Metallo-B-lactamas"/>
</dbReference>
<dbReference type="Pfam" id="PF00753">
    <property type="entry name" value="Lactamase_B"/>
    <property type="match status" value="1"/>
</dbReference>
<comment type="caution">
    <text evidence="2">The sequence shown here is derived from an EMBL/GenBank/DDBJ whole genome shotgun (WGS) entry which is preliminary data.</text>
</comment>
<dbReference type="RefSeq" id="WP_304536837.1">
    <property type="nucleotide sequence ID" value="NZ_JAUQOM010000008.1"/>
</dbReference>